<dbReference type="InterPro" id="IPR007060">
    <property type="entry name" value="FtsL/DivIC"/>
</dbReference>
<sequence length="102" mass="12249">MDKLASLWSFVRKHKYLITLALFAVIIGFLDENSVVRRLGYAREESRLRDEIEKYRKEYEENTERLNELAVDSGAIERIAREKYLMKKPNEDIYVFEEDIEE</sequence>
<accession>A0A078S245</accession>
<organism evidence="2 3">
    <name type="scientific">Bacteroides uniformis str. 3978 T3 ii</name>
    <dbReference type="NCBI Taxonomy" id="1339349"/>
    <lineage>
        <taxon>Bacteria</taxon>
        <taxon>Pseudomonadati</taxon>
        <taxon>Bacteroidota</taxon>
        <taxon>Bacteroidia</taxon>
        <taxon>Bacteroidales</taxon>
        <taxon>Bacteroidaceae</taxon>
        <taxon>Bacteroides</taxon>
    </lineage>
</organism>
<keyword evidence="1" id="KW-0175">Coiled coil</keyword>
<evidence type="ECO:0000313" key="3">
    <source>
        <dbReference type="Proteomes" id="UP000028013"/>
    </source>
</evidence>
<dbReference type="Pfam" id="PF04977">
    <property type="entry name" value="DivIC"/>
    <property type="match status" value="1"/>
</dbReference>
<dbReference type="Proteomes" id="UP000028013">
    <property type="component" value="Unassembled WGS sequence"/>
</dbReference>
<name>A0A078S245_BACUN</name>
<evidence type="ECO:0000256" key="1">
    <source>
        <dbReference type="SAM" id="Coils"/>
    </source>
</evidence>
<reference evidence="2 3" key="1">
    <citation type="submission" date="2014-04" db="EMBL/GenBank/DDBJ databases">
        <authorList>
            <person name="Sears C."/>
            <person name="Carroll K."/>
            <person name="Sack B.R."/>
            <person name="Qadri F."/>
            <person name="Myers L.L."/>
            <person name="Chung G.-T."/>
            <person name="Escheverria P."/>
            <person name="Fraser C.M."/>
            <person name="Sadzewicz L."/>
            <person name="Shefchek K.A."/>
            <person name="Tallon L."/>
            <person name="Das S.P."/>
            <person name="Daugherty S."/>
            <person name="Mongodin E.F."/>
        </authorList>
    </citation>
    <scope>NUCLEOTIDE SEQUENCE [LARGE SCALE GENOMIC DNA]</scope>
    <source>
        <strain evidence="2 3">3978 T3 ii</strain>
    </source>
</reference>
<dbReference type="PATRIC" id="fig|1339349.3.peg.1554"/>
<evidence type="ECO:0000313" key="2">
    <source>
        <dbReference type="EMBL" id="KDS51904.1"/>
    </source>
</evidence>
<protein>
    <submittedName>
        <fullName evidence="2">Septum formation initiator family protein</fullName>
    </submittedName>
</protein>
<proteinExistence type="predicted"/>
<comment type="caution">
    <text evidence="2">The sequence shown here is derived from an EMBL/GenBank/DDBJ whole genome shotgun (WGS) entry which is preliminary data.</text>
</comment>
<dbReference type="AlphaFoldDB" id="A0A078S245"/>
<dbReference type="GeneID" id="99749709"/>
<feature type="coiled-coil region" evidence="1">
    <location>
        <begin position="42"/>
        <end position="72"/>
    </location>
</feature>
<dbReference type="EMBL" id="JNHN01000164">
    <property type="protein sequence ID" value="KDS51904.1"/>
    <property type="molecule type" value="Genomic_DNA"/>
</dbReference>
<dbReference type="RefSeq" id="WP_005824736.1">
    <property type="nucleotide sequence ID" value="NZ_JNHN01000164.1"/>
</dbReference>
<gene>
    <name evidence="2" type="ORF">M094_0290</name>
</gene>